<evidence type="ECO:0000256" key="1">
    <source>
        <dbReference type="SAM" id="MobiDB-lite"/>
    </source>
</evidence>
<reference evidence="2 3" key="1">
    <citation type="submission" date="2020-06" db="EMBL/GenBank/DDBJ databases">
        <title>Transcriptomic and genomic resources for Thalictrum thalictroides and T. hernandezii: Facilitating candidate gene discovery in an emerging model plant lineage.</title>
        <authorList>
            <person name="Arias T."/>
            <person name="Riano-Pachon D.M."/>
            <person name="Di Stilio V.S."/>
        </authorList>
    </citation>
    <scope>NUCLEOTIDE SEQUENCE [LARGE SCALE GENOMIC DNA]</scope>
    <source>
        <strain evidence="3">cv. WT478/WT964</strain>
        <tissue evidence="2">Leaves</tissue>
    </source>
</reference>
<dbReference type="OrthoDB" id="1905883at2759"/>
<accession>A0A7J6WG09</accession>
<feature type="compositionally biased region" description="Low complexity" evidence="1">
    <location>
        <begin position="1"/>
        <end position="30"/>
    </location>
</feature>
<comment type="caution">
    <text evidence="2">The sequence shown here is derived from an EMBL/GenBank/DDBJ whole genome shotgun (WGS) entry which is preliminary data.</text>
</comment>
<dbReference type="EMBL" id="JABWDY010016107">
    <property type="protein sequence ID" value="KAF5196349.1"/>
    <property type="molecule type" value="Genomic_DNA"/>
</dbReference>
<protein>
    <submittedName>
        <fullName evidence="2">Integrin alpha-3</fullName>
    </submittedName>
</protein>
<dbReference type="PANTHER" id="PTHR34958">
    <property type="entry name" value="CONDITIONAL LOSS-OF-GROWTH 1"/>
    <property type="match status" value="1"/>
</dbReference>
<feature type="region of interest" description="Disordered" evidence="1">
    <location>
        <begin position="1"/>
        <end position="63"/>
    </location>
</feature>
<evidence type="ECO:0000313" key="3">
    <source>
        <dbReference type="Proteomes" id="UP000554482"/>
    </source>
</evidence>
<dbReference type="GO" id="GO:0007229">
    <property type="term" value="P:integrin-mediated signaling pathway"/>
    <property type="evidence" value="ECO:0007669"/>
    <property type="project" value="UniProtKB-KW"/>
</dbReference>
<proteinExistence type="predicted"/>
<keyword evidence="3" id="KW-1185">Reference proteome</keyword>
<dbReference type="AlphaFoldDB" id="A0A7J6WG09"/>
<name>A0A7J6WG09_THATH</name>
<organism evidence="2 3">
    <name type="scientific">Thalictrum thalictroides</name>
    <name type="common">Rue-anemone</name>
    <name type="synonym">Anemone thalictroides</name>
    <dbReference type="NCBI Taxonomy" id="46969"/>
    <lineage>
        <taxon>Eukaryota</taxon>
        <taxon>Viridiplantae</taxon>
        <taxon>Streptophyta</taxon>
        <taxon>Embryophyta</taxon>
        <taxon>Tracheophyta</taxon>
        <taxon>Spermatophyta</taxon>
        <taxon>Magnoliopsida</taxon>
        <taxon>Ranunculales</taxon>
        <taxon>Ranunculaceae</taxon>
        <taxon>Thalictroideae</taxon>
        <taxon>Thalictrum</taxon>
    </lineage>
</organism>
<dbReference type="Proteomes" id="UP000554482">
    <property type="component" value="Unassembled WGS sequence"/>
</dbReference>
<dbReference type="PANTHER" id="PTHR34958:SF1">
    <property type="entry name" value="ARMADILLO-LIKE HELICAL DOMAIN-CONTAINING PROTEIN"/>
    <property type="match status" value="1"/>
</dbReference>
<evidence type="ECO:0000313" key="2">
    <source>
        <dbReference type="EMBL" id="KAF5196349.1"/>
    </source>
</evidence>
<feature type="compositionally biased region" description="Basic and acidic residues" evidence="1">
    <location>
        <begin position="37"/>
        <end position="46"/>
    </location>
</feature>
<sequence length="118" mass="12614">MSSSFSPSSSSPGSSRLQQQQQFGGVSQRLRSSSLRKPPEPLRRAVADCLASSSSSSLHGNPSTVASEAAKTLRDYLAASSTTDLAYSVIVEHALAERERSPAVVAKCVILLKRHLMR</sequence>
<gene>
    <name evidence="2" type="ORF">FRX31_014064</name>
</gene>
<keyword evidence="2" id="KW-0401">Integrin</keyword>